<feature type="transmembrane region" description="Helical" evidence="13">
    <location>
        <begin position="594"/>
        <end position="616"/>
    </location>
</feature>
<keyword evidence="7 13" id="KW-0653">Protein transport</keyword>
<evidence type="ECO:0000256" key="9">
    <source>
        <dbReference type="ARBA" id="ARBA00023136"/>
    </source>
</evidence>
<keyword evidence="10 13" id="KW-0143">Chaperone</keyword>
<dbReference type="Pfam" id="PF13180">
    <property type="entry name" value="PDZ_2"/>
    <property type="match status" value="1"/>
</dbReference>
<evidence type="ECO:0000256" key="12">
    <source>
        <dbReference type="ARBA" id="ARBA00033342"/>
    </source>
</evidence>
<evidence type="ECO:0000256" key="13">
    <source>
        <dbReference type="HAMAP-Rule" id="MF_01810"/>
    </source>
</evidence>
<evidence type="ECO:0000313" key="16">
    <source>
        <dbReference type="EMBL" id="PHQ35543.1"/>
    </source>
</evidence>
<feature type="transmembrane region" description="Helical" evidence="13">
    <location>
        <begin position="664"/>
        <end position="682"/>
    </location>
</feature>
<feature type="region of interest" description="Disordered" evidence="14">
    <location>
        <begin position="750"/>
        <end position="822"/>
    </location>
</feature>
<dbReference type="EMBL" id="NIZW01000007">
    <property type="protein sequence ID" value="PHQ35543.1"/>
    <property type="molecule type" value="Genomic_DNA"/>
</dbReference>
<dbReference type="InterPro" id="IPR019998">
    <property type="entry name" value="Membr_insert_YidC"/>
</dbReference>
<evidence type="ECO:0000256" key="4">
    <source>
        <dbReference type="ARBA" id="ARBA00022448"/>
    </source>
</evidence>
<dbReference type="Proteomes" id="UP000225740">
    <property type="component" value="Unassembled WGS sequence"/>
</dbReference>
<feature type="domain" description="PDZ" evidence="15">
    <location>
        <begin position="111"/>
        <end position="213"/>
    </location>
</feature>
<evidence type="ECO:0000256" key="1">
    <source>
        <dbReference type="ARBA" id="ARBA00004429"/>
    </source>
</evidence>
<dbReference type="InterPro" id="IPR028055">
    <property type="entry name" value="YidC/Oxa/ALB_C"/>
</dbReference>
<dbReference type="SMART" id="SM00228">
    <property type="entry name" value="PDZ"/>
    <property type="match status" value="1"/>
</dbReference>
<gene>
    <name evidence="13" type="primary">yidC</name>
    <name evidence="16" type="ORF">CEE69_10625</name>
</gene>
<feature type="compositionally biased region" description="Acidic residues" evidence="14">
    <location>
        <begin position="55"/>
        <end position="74"/>
    </location>
</feature>
<evidence type="ECO:0000256" key="5">
    <source>
        <dbReference type="ARBA" id="ARBA00022475"/>
    </source>
</evidence>
<evidence type="ECO:0000313" key="17">
    <source>
        <dbReference type="Proteomes" id="UP000225740"/>
    </source>
</evidence>
<dbReference type="PANTHER" id="PTHR12428:SF65">
    <property type="entry name" value="CYTOCHROME C OXIDASE ASSEMBLY PROTEIN COX18, MITOCHONDRIAL"/>
    <property type="match status" value="1"/>
</dbReference>
<dbReference type="PROSITE" id="PS50106">
    <property type="entry name" value="PDZ"/>
    <property type="match status" value="1"/>
</dbReference>
<evidence type="ECO:0000259" key="15">
    <source>
        <dbReference type="PROSITE" id="PS50106"/>
    </source>
</evidence>
<comment type="caution">
    <text evidence="16">The sequence shown here is derived from an EMBL/GenBank/DDBJ whole genome shotgun (WGS) entry which is preliminary data.</text>
</comment>
<protein>
    <recommendedName>
        <fullName evidence="3 13">Membrane protein insertase YidC</fullName>
    </recommendedName>
    <alternativeName>
        <fullName evidence="12 13">Foldase YidC</fullName>
    </alternativeName>
    <alternativeName>
        <fullName evidence="11 13">Membrane integrase YidC</fullName>
    </alternativeName>
    <alternativeName>
        <fullName evidence="13">Membrane protein YidC</fullName>
    </alternativeName>
</protein>
<evidence type="ECO:0000256" key="14">
    <source>
        <dbReference type="SAM" id="MobiDB-lite"/>
    </source>
</evidence>
<keyword evidence="4 13" id="KW-0813">Transport</keyword>
<keyword evidence="6 13" id="KW-0812">Transmembrane</keyword>
<keyword evidence="8 13" id="KW-1133">Transmembrane helix</keyword>
<evidence type="ECO:0000256" key="7">
    <source>
        <dbReference type="ARBA" id="ARBA00022927"/>
    </source>
</evidence>
<dbReference type="GO" id="GO:0032977">
    <property type="term" value="F:membrane insertase activity"/>
    <property type="evidence" value="ECO:0007669"/>
    <property type="project" value="InterPro"/>
</dbReference>
<dbReference type="PANTHER" id="PTHR12428">
    <property type="entry name" value="OXA1"/>
    <property type="match status" value="1"/>
</dbReference>
<dbReference type="InterPro" id="IPR028053">
    <property type="entry name" value="Membr_insert_YidC_N"/>
</dbReference>
<evidence type="ECO:0000256" key="2">
    <source>
        <dbReference type="ARBA" id="ARBA00010527"/>
    </source>
</evidence>
<dbReference type="OrthoDB" id="9780552at2"/>
<comment type="subcellular location">
    <subcellularLocation>
        <location evidence="1">Cell inner membrane</location>
        <topology evidence="1">Multi-pass membrane protein</topology>
    </subcellularLocation>
    <subcellularLocation>
        <location evidence="13">Cell membrane</location>
        <topology evidence="13">Multi-pass membrane protein</topology>
    </subcellularLocation>
</comment>
<feature type="region of interest" description="Disordered" evidence="14">
    <location>
        <begin position="55"/>
        <end position="89"/>
    </location>
</feature>
<dbReference type="InterPro" id="IPR036034">
    <property type="entry name" value="PDZ_sf"/>
</dbReference>
<dbReference type="HAMAP" id="MF_01810">
    <property type="entry name" value="YidC_type1"/>
    <property type="match status" value="1"/>
</dbReference>
<dbReference type="Gene3D" id="2.70.98.90">
    <property type="match status" value="1"/>
</dbReference>
<evidence type="ECO:0000256" key="11">
    <source>
        <dbReference type="ARBA" id="ARBA00033245"/>
    </source>
</evidence>
<comment type="similarity">
    <text evidence="2 13">Belongs to the OXA1/ALB3/YidC family. Type 1 subfamily.</text>
</comment>
<dbReference type="GO" id="GO:0005886">
    <property type="term" value="C:plasma membrane"/>
    <property type="evidence" value="ECO:0007669"/>
    <property type="project" value="UniProtKB-SubCell"/>
</dbReference>
<feature type="transmembrane region" description="Helical" evidence="13">
    <location>
        <begin position="533"/>
        <end position="552"/>
    </location>
</feature>
<dbReference type="InterPro" id="IPR038221">
    <property type="entry name" value="YidC_periplasmic_sf"/>
</dbReference>
<keyword evidence="17" id="KW-1185">Reference proteome</keyword>
<evidence type="ECO:0000256" key="6">
    <source>
        <dbReference type="ARBA" id="ARBA00022692"/>
    </source>
</evidence>
<feature type="compositionally biased region" description="Basic and acidic residues" evidence="14">
    <location>
        <begin position="779"/>
        <end position="798"/>
    </location>
</feature>
<dbReference type="AlphaFoldDB" id="A0A2G1W944"/>
<proteinExistence type="inferred from homology"/>
<dbReference type="GO" id="GO:0051205">
    <property type="term" value="P:protein insertion into membrane"/>
    <property type="evidence" value="ECO:0007669"/>
    <property type="project" value="TreeGrafter"/>
</dbReference>
<evidence type="ECO:0000256" key="3">
    <source>
        <dbReference type="ARBA" id="ARBA00015325"/>
    </source>
</evidence>
<accession>A0A2G1W944</accession>
<dbReference type="RefSeq" id="WP_099260652.1">
    <property type="nucleotide sequence ID" value="NZ_NIZW01000007.1"/>
</dbReference>
<evidence type="ECO:0000256" key="10">
    <source>
        <dbReference type="ARBA" id="ARBA00023186"/>
    </source>
</evidence>
<feature type="transmembrane region" description="Helical" evidence="13">
    <location>
        <begin position="5"/>
        <end position="22"/>
    </location>
</feature>
<dbReference type="CDD" id="cd20070">
    <property type="entry name" value="5TM_YidC_Alb3"/>
    <property type="match status" value="1"/>
</dbReference>
<dbReference type="Pfam" id="PF02096">
    <property type="entry name" value="60KD_IMP"/>
    <property type="match status" value="1"/>
</dbReference>
<organism evidence="16 17">
    <name type="scientific">Rhodopirellula bahusiensis</name>
    <dbReference type="NCBI Taxonomy" id="2014065"/>
    <lineage>
        <taxon>Bacteria</taxon>
        <taxon>Pseudomonadati</taxon>
        <taxon>Planctomycetota</taxon>
        <taxon>Planctomycetia</taxon>
        <taxon>Pirellulales</taxon>
        <taxon>Pirellulaceae</taxon>
        <taxon>Rhodopirellula</taxon>
    </lineage>
</organism>
<keyword evidence="9 13" id="KW-0472">Membrane</keyword>
<feature type="compositionally biased region" description="Basic residues" evidence="14">
    <location>
        <begin position="807"/>
        <end position="822"/>
    </location>
</feature>
<dbReference type="Gene3D" id="2.30.42.10">
    <property type="match status" value="1"/>
</dbReference>
<keyword evidence="5 13" id="KW-1003">Cell membrane</keyword>
<dbReference type="SUPFAM" id="SSF50156">
    <property type="entry name" value="PDZ domain-like"/>
    <property type="match status" value="1"/>
</dbReference>
<sequence length="822" mass="89911">MERRLFSFILSSMAFFLIYMSLRTMFAPPLPPEEDLAAEVDGESVEPAEDLVADTEVDATETSDGEEATEEDADAVERPDAPTWSTLGSMDPASGYVMLVTLNSRGGGIERIELTERKENGRLKYRRVDVRSGYLGYLAADPAATDLGIRVNVVGPGTPADLAKATGVQGGLKPGDIITGFNNANVNNLSSLREAMLETKPDETATITVLRNGKSIDFKTTLAEHPLDLVRLAEHGGDDEVAGNLSRLSCLLTVGRVGRREIQSGEKTIEGMVDTGDLIWDASQDGAKVSYELQLSDSEMEPASGKSVSLQRTYSLQPDSYSLDMDVQIDNRADEAQELAYRIEGANGITLEGWWYSNKISPNWGGSAARDVVYKTTAEGHELVSGYALLKRAKNPSEANDQTLFAPDSAPPARNLSYIGVDAQYFTVAMLPPEGQESLKTFRRAAANIVADPNTVPENQEKAVNTSFYLDSAIADVPPGSSLKQSLRLFAGPKQPDVMEAYGLGDCIYYGWFSFVAKPLGGLLHIFSNVGNYALAIVLLTLCVRGLMFPLSRKAAINAQRMQELAPELKKIAEKHKDDMEARVRAQRELQQRVGFNPMAGCAPMFLQLPIFIGLYRTLSVDIELRQAAFASWTTWASNLAAPDMMYYWGDWMWDYLAGRGTGWLGPYFNLLPMIVVSLFLAQQKMFMPPATDEQTAMTQKMMNYMTLVMGLFFFRVPAGLCVYFITSSLWGIGERILVKKTLPSKPHFDPAMLQGGDGNGTVQGAVNSGGRSGGGNGKDGDPKKPSLSDMIRQRIAPEEEAAPLPKNRKRPPSKGSGKKRR</sequence>
<dbReference type="NCBIfam" id="TIGR03592">
    <property type="entry name" value="yidC_oxa1_cterm"/>
    <property type="match status" value="1"/>
</dbReference>
<dbReference type="GeneID" id="90608618"/>
<dbReference type="GO" id="GO:0015031">
    <property type="term" value="P:protein transport"/>
    <property type="evidence" value="ECO:0007669"/>
    <property type="project" value="UniProtKB-KW"/>
</dbReference>
<feature type="transmembrane region" description="Helical" evidence="13">
    <location>
        <begin position="703"/>
        <end position="726"/>
    </location>
</feature>
<dbReference type="InterPro" id="IPR001708">
    <property type="entry name" value="YidC/ALB3/OXA1/COX18"/>
</dbReference>
<comment type="function">
    <text evidence="13">Required for the insertion and/or proper folding and/or complex formation of integral membrane proteins into the membrane. Involved in integration of membrane proteins that insert both dependently and independently of the Sec translocase complex, as well as at least some lipoproteins. Aids folding of multispanning membrane proteins.</text>
</comment>
<evidence type="ECO:0000256" key="8">
    <source>
        <dbReference type="ARBA" id="ARBA00022989"/>
    </source>
</evidence>
<dbReference type="InterPro" id="IPR001478">
    <property type="entry name" value="PDZ"/>
</dbReference>
<dbReference type="Pfam" id="PF14849">
    <property type="entry name" value="YidC_periplas"/>
    <property type="match status" value="1"/>
</dbReference>
<comment type="subunit">
    <text evidence="13">Interacts with the Sec translocase complex via SecD. Specifically interacts with transmembrane segments of nascent integral membrane proteins during membrane integration.</text>
</comment>
<name>A0A2G1W944_9BACT</name>
<dbReference type="CDD" id="cd19961">
    <property type="entry name" value="EcYidC-like_peri"/>
    <property type="match status" value="1"/>
</dbReference>
<dbReference type="InterPro" id="IPR047196">
    <property type="entry name" value="YidC_ALB_C"/>
</dbReference>
<reference evidence="16 17" key="1">
    <citation type="submission" date="2017-06" db="EMBL/GenBank/DDBJ databases">
        <title>Description of Rhodopirellula bahusiensis sp. nov.</title>
        <authorList>
            <person name="Kizina J."/>
            <person name="Harder J."/>
        </authorList>
    </citation>
    <scope>NUCLEOTIDE SEQUENCE [LARGE SCALE GENOMIC DNA]</scope>
    <source>
        <strain evidence="16 17">SWK21</strain>
    </source>
</reference>